<dbReference type="PANTHER" id="PTHR30522:SF0">
    <property type="entry name" value="NUCLEOSIDE TRIPHOSPHATE PYROPHOSPHOHYDROLASE"/>
    <property type="match status" value="1"/>
</dbReference>
<dbReference type="SUPFAM" id="SSF101386">
    <property type="entry name" value="all-alpha NTP pyrophosphatases"/>
    <property type="match status" value="1"/>
</dbReference>
<gene>
    <name evidence="2" type="ORF">GCM10010191_36980</name>
</gene>
<dbReference type="NCBIfam" id="TIGR00444">
    <property type="entry name" value="mazG"/>
    <property type="match status" value="1"/>
</dbReference>
<dbReference type="PANTHER" id="PTHR30522">
    <property type="entry name" value="NUCLEOSIDE TRIPHOSPHATE PYROPHOSPHOHYDROLASE"/>
    <property type="match status" value="1"/>
</dbReference>
<dbReference type="SUPFAM" id="SSF53790">
    <property type="entry name" value="Tetrapyrrole methylase"/>
    <property type="match status" value="1"/>
</dbReference>
<protein>
    <submittedName>
        <fullName evidence="2">Nucleoside triphosphate pyrophosphohydrolase</fullName>
    </submittedName>
</protein>
<dbReference type="InterPro" id="IPR011551">
    <property type="entry name" value="NTP_PyrPHydrolase_MazG"/>
</dbReference>
<dbReference type="InterPro" id="IPR048015">
    <property type="entry name" value="NTP-PPase_MazG-like_N"/>
</dbReference>
<dbReference type="Proteomes" id="UP001501231">
    <property type="component" value="Unassembled WGS sequence"/>
</dbReference>
<proteinExistence type="predicted"/>
<keyword evidence="3" id="KW-1185">Reference proteome</keyword>
<organism evidence="2 3">
    <name type="scientific">Actinomadura vinacea</name>
    <dbReference type="NCBI Taxonomy" id="115336"/>
    <lineage>
        <taxon>Bacteria</taxon>
        <taxon>Bacillati</taxon>
        <taxon>Actinomycetota</taxon>
        <taxon>Actinomycetes</taxon>
        <taxon>Streptosporangiales</taxon>
        <taxon>Thermomonosporaceae</taxon>
        <taxon>Actinomadura</taxon>
    </lineage>
</organism>
<dbReference type="EMBL" id="BAAARW010000012">
    <property type="protein sequence ID" value="GAA2421920.1"/>
    <property type="molecule type" value="Genomic_DNA"/>
</dbReference>
<dbReference type="Pfam" id="PF03819">
    <property type="entry name" value="MazG"/>
    <property type="match status" value="1"/>
</dbReference>
<dbReference type="InterPro" id="IPR035996">
    <property type="entry name" value="4pyrrol_Methylase_sf"/>
</dbReference>
<reference evidence="2 3" key="1">
    <citation type="journal article" date="2019" name="Int. J. Syst. Evol. Microbiol.">
        <title>The Global Catalogue of Microorganisms (GCM) 10K type strain sequencing project: providing services to taxonomists for standard genome sequencing and annotation.</title>
        <authorList>
            <consortium name="The Broad Institute Genomics Platform"/>
            <consortium name="The Broad Institute Genome Sequencing Center for Infectious Disease"/>
            <person name="Wu L."/>
            <person name="Ma J."/>
        </authorList>
    </citation>
    <scope>NUCLEOTIDE SEQUENCE [LARGE SCALE GENOMIC DNA]</scope>
    <source>
        <strain evidence="2 3">JCM 3325</strain>
    </source>
</reference>
<name>A0ABN3J4E8_9ACTN</name>
<dbReference type="CDD" id="cd11528">
    <property type="entry name" value="NTP-PPase_MazG_Nterm"/>
    <property type="match status" value="1"/>
</dbReference>
<feature type="domain" description="NTP pyrophosphohydrolase MazG-like" evidence="1">
    <location>
        <begin position="133"/>
        <end position="209"/>
    </location>
</feature>
<comment type="caution">
    <text evidence="2">The sequence shown here is derived from an EMBL/GenBank/DDBJ whole genome shotgun (WGS) entry which is preliminary data.</text>
</comment>
<evidence type="ECO:0000313" key="2">
    <source>
        <dbReference type="EMBL" id="GAA2421920.1"/>
    </source>
</evidence>
<accession>A0ABN3J4E8</accession>
<sequence length="326" mass="35267">MDANLILLATTHRVAPGLLTWRAWEALRSAGRVLAGAADHPLLPYLLDAGVEVQVTAPDARELVDAARAEPVVWLAAPDGDERLMRRVGEIAVGDPLDIEVLHGSYDLPGARLLDLVSVMDTLRRECPWDAEQTHASLVRYLLEEAYEVAETVEEGDYGALREELGDVLMQVAFHSVVAGERTDETAFTIDDVAAGIVDKLVRRHPHVFGDVTVSGADEVNANWEEIKAAERAAKAEAGDGTAPSALDGVPMGQPALSLAAQLQRRAAREGAPEDLAPAGDGVAERLFALVREAQDRGLDPEAELRAVSRVFRDRVQAWEQERNTG</sequence>
<dbReference type="RefSeq" id="WP_344590219.1">
    <property type="nucleotide sequence ID" value="NZ_BAAARW010000012.1"/>
</dbReference>
<evidence type="ECO:0000313" key="3">
    <source>
        <dbReference type="Proteomes" id="UP001501231"/>
    </source>
</evidence>
<dbReference type="Gene3D" id="1.10.287.1080">
    <property type="entry name" value="MazG-like"/>
    <property type="match status" value="1"/>
</dbReference>
<evidence type="ECO:0000259" key="1">
    <source>
        <dbReference type="Pfam" id="PF03819"/>
    </source>
</evidence>
<dbReference type="InterPro" id="IPR004518">
    <property type="entry name" value="MazG-like_dom"/>
</dbReference>